<evidence type="ECO:0000256" key="5">
    <source>
        <dbReference type="ARBA" id="ARBA00023163"/>
    </source>
</evidence>
<reference evidence="8" key="1">
    <citation type="submission" date="2018-06" db="EMBL/GenBank/DDBJ databases">
        <authorList>
            <person name="Zhirakovskaya E."/>
        </authorList>
    </citation>
    <scope>NUCLEOTIDE SEQUENCE</scope>
</reference>
<dbReference type="CDD" id="cd00009">
    <property type="entry name" value="AAA"/>
    <property type="match status" value="1"/>
</dbReference>
<evidence type="ECO:0000256" key="1">
    <source>
        <dbReference type="ARBA" id="ARBA00022741"/>
    </source>
</evidence>
<dbReference type="AlphaFoldDB" id="A0A3B0VTD4"/>
<dbReference type="InterPro" id="IPR002078">
    <property type="entry name" value="Sigma_54_int"/>
</dbReference>
<dbReference type="InterPro" id="IPR009057">
    <property type="entry name" value="Homeodomain-like_sf"/>
</dbReference>
<dbReference type="Gene3D" id="3.40.50.300">
    <property type="entry name" value="P-loop containing nucleotide triphosphate hydrolases"/>
    <property type="match status" value="1"/>
</dbReference>
<dbReference type="GO" id="GO:0005524">
    <property type="term" value="F:ATP binding"/>
    <property type="evidence" value="ECO:0007669"/>
    <property type="project" value="UniProtKB-KW"/>
</dbReference>
<organism evidence="8">
    <name type="scientific">hydrothermal vent metagenome</name>
    <dbReference type="NCBI Taxonomy" id="652676"/>
    <lineage>
        <taxon>unclassified sequences</taxon>
        <taxon>metagenomes</taxon>
        <taxon>ecological metagenomes</taxon>
    </lineage>
</organism>
<dbReference type="GO" id="GO:0043565">
    <property type="term" value="F:sequence-specific DNA binding"/>
    <property type="evidence" value="ECO:0007669"/>
    <property type="project" value="InterPro"/>
</dbReference>
<dbReference type="Pfam" id="PF00158">
    <property type="entry name" value="Sigma54_activat"/>
    <property type="match status" value="1"/>
</dbReference>
<dbReference type="SMART" id="SM00382">
    <property type="entry name" value="AAA"/>
    <property type="match status" value="1"/>
</dbReference>
<dbReference type="InterPro" id="IPR027417">
    <property type="entry name" value="P-loop_NTPase"/>
</dbReference>
<dbReference type="GO" id="GO:0006355">
    <property type="term" value="P:regulation of DNA-templated transcription"/>
    <property type="evidence" value="ECO:0007669"/>
    <property type="project" value="InterPro"/>
</dbReference>
<dbReference type="SUPFAM" id="SSF55781">
    <property type="entry name" value="GAF domain-like"/>
    <property type="match status" value="1"/>
</dbReference>
<dbReference type="InterPro" id="IPR025662">
    <property type="entry name" value="Sigma_54_int_dom_ATP-bd_1"/>
</dbReference>
<feature type="coiled-coil region" evidence="6">
    <location>
        <begin position="173"/>
        <end position="207"/>
    </location>
</feature>
<feature type="domain" description="Sigma-54 factor interaction" evidence="7">
    <location>
        <begin position="210"/>
        <end position="438"/>
    </location>
</feature>
<dbReference type="Pfam" id="PF02954">
    <property type="entry name" value="HTH_8"/>
    <property type="match status" value="1"/>
</dbReference>
<proteinExistence type="predicted"/>
<sequence length="522" mass="58768">MKEKTNSIAESRETELKNLACLYTITRYLASATNLQDCLEQVMATLAREKGMNSGTVTIVNQATGELEIEVAPAITAEARRRGRYKMGEGITGKVVATGDPILVPQIGEEPLFLNRTRTRGDEKKKKSSFICVPIKAANKTIGALSVDREYSQNFGIQSEHDLRFLSIVSSLIAQTVQRVQKVNEEKEALRRENSQLRRELSAQNRIDEIIGKSSRMHEVFDMVHRVADSNATVLLRGESGTGKTMVARALHHNSPRRNGPFIVVNCSALPETLLESELFGHEKGAFTGANSRKTGRFEQAGGGTLFLDEIGEISPAVQVKLLNVIQEHTFQRLGGAELLKTDIRLVAATNRDLETAVKENAFREDLYYRLNVFPVYLPPLRERRTDILLLAEYFLEKFTDNHRNIKRISTSAIDMLMQYHWPGNVRELQNCMERAVLICDDDTIMATHLPPTLQSSGSINSDRPPSLAMAVEHFERELIIEALKKTKGNQTRAANYLDTSLRIINYKIHSYKIDPRQFKID</sequence>
<dbReference type="PROSITE" id="PS00675">
    <property type="entry name" value="SIGMA54_INTERACT_1"/>
    <property type="match status" value="1"/>
</dbReference>
<dbReference type="SMART" id="SM00065">
    <property type="entry name" value="GAF"/>
    <property type="match status" value="1"/>
</dbReference>
<accession>A0A3B0VTD4</accession>
<dbReference type="InterPro" id="IPR003593">
    <property type="entry name" value="AAA+_ATPase"/>
</dbReference>
<keyword evidence="5" id="KW-0804">Transcription</keyword>
<keyword evidence="3" id="KW-0805">Transcription regulation</keyword>
<evidence type="ECO:0000256" key="4">
    <source>
        <dbReference type="ARBA" id="ARBA00023125"/>
    </source>
</evidence>
<dbReference type="SUPFAM" id="SSF52540">
    <property type="entry name" value="P-loop containing nucleoside triphosphate hydrolases"/>
    <property type="match status" value="1"/>
</dbReference>
<evidence type="ECO:0000256" key="3">
    <source>
        <dbReference type="ARBA" id="ARBA00023015"/>
    </source>
</evidence>
<dbReference type="Gene3D" id="1.10.10.60">
    <property type="entry name" value="Homeodomain-like"/>
    <property type="match status" value="1"/>
</dbReference>
<evidence type="ECO:0000256" key="2">
    <source>
        <dbReference type="ARBA" id="ARBA00022840"/>
    </source>
</evidence>
<dbReference type="InterPro" id="IPR002197">
    <property type="entry name" value="HTH_Fis"/>
</dbReference>
<dbReference type="PROSITE" id="PS50045">
    <property type="entry name" value="SIGMA54_INTERACT_4"/>
    <property type="match status" value="1"/>
</dbReference>
<dbReference type="Pfam" id="PF25601">
    <property type="entry name" value="AAA_lid_14"/>
    <property type="match status" value="1"/>
</dbReference>
<keyword evidence="2" id="KW-0067">ATP-binding</keyword>
<gene>
    <name evidence="8" type="ORF">MNBD_DELTA04-1612</name>
</gene>
<protein>
    <submittedName>
        <fullName evidence="8">Nitrogenase (Molybdenum-iron)-specific transcriptional regulator NifA</fullName>
    </submittedName>
</protein>
<dbReference type="InterPro" id="IPR029016">
    <property type="entry name" value="GAF-like_dom_sf"/>
</dbReference>
<keyword evidence="6" id="KW-0175">Coiled coil</keyword>
<dbReference type="Pfam" id="PF01590">
    <property type="entry name" value="GAF"/>
    <property type="match status" value="1"/>
</dbReference>
<dbReference type="EMBL" id="UOEY01000008">
    <property type="protein sequence ID" value="VAW34664.1"/>
    <property type="molecule type" value="Genomic_DNA"/>
</dbReference>
<dbReference type="InterPro" id="IPR003018">
    <property type="entry name" value="GAF"/>
</dbReference>
<evidence type="ECO:0000259" key="7">
    <source>
        <dbReference type="PROSITE" id="PS50045"/>
    </source>
</evidence>
<evidence type="ECO:0000256" key="6">
    <source>
        <dbReference type="SAM" id="Coils"/>
    </source>
</evidence>
<keyword evidence="1" id="KW-0547">Nucleotide-binding</keyword>
<dbReference type="PANTHER" id="PTHR32071">
    <property type="entry name" value="TRANSCRIPTIONAL REGULATORY PROTEIN"/>
    <property type="match status" value="1"/>
</dbReference>
<evidence type="ECO:0000313" key="8">
    <source>
        <dbReference type="EMBL" id="VAW34664.1"/>
    </source>
</evidence>
<dbReference type="PROSITE" id="PS00688">
    <property type="entry name" value="SIGMA54_INTERACT_3"/>
    <property type="match status" value="1"/>
</dbReference>
<dbReference type="Gene3D" id="1.10.8.60">
    <property type="match status" value="1"/>
</dbReference>
<dbReference type="Gene3D" id="3.30.450.40">
    <property type="match status" value="1"/>
</dbReference>
<dbReference type="SUPFAM" id="SSF46689">
    <property type="entry name" value="Homeodomain-like"/>
    <property type="match status" value="1"/>
</dbReference>
<dbReference type="InterPro" id="IPR025944">
    <property type="entry name" value="Sigma_54_int_dom_CS"/>
</dbReference>
<name>A0A3B0VTD4_9ZZZZ</name>
<dbReference type="FunFam" id="3.40.50.300:FF:000006">
    <property type="entry name" value="DNA-binding transcriptional regulator NtrC"/>
    <property type="match status" value="1"/>
</dbReference>
<keyword evidence="4" id="KW-0238">DNA-binding</keyword>
<dbReference type="InterPro" id="IPR058031">
    <property type="entry name" value="AAA_lid_NorR"/>
</dbReference>
<dbReference type="PRINTS" id="PR01590">
    <property type="entry name" value="HTHFIS"/>
</dbReference>